<comment type="caution">
    <text evidence="2">The sequence shown here is derived from an EMBL/GenBank/DDBJ whole genome shotgun (WGS) entry which is preliminary data.</text>
</comment>
<dbReference type="OrthoDB" id="124765at2759"/>
<sequence length="462" mass="52077">MSLHLVDGETHETLEAALAFIDECGQALTSISSRHLRDESSSSSYECCTSRYDQQTYQPEVIDGLWKDFTLQPSPRWCGGDGNCATPNSVGETIKTTRSRAKAGCAKRNRSRDRQRVEILQLRAEAEVLQQRVAALNSKQQKLTMVDGEGYGNSAVGMTQSAASPRQSHDLLFNVWKDLANKRRRLRKEAQDRNRQLRELYATQVTTIETLKRFLMLQEQAKRSIRFATTYYVHSSFDGDDAALLVMEGLHRGLGQIYRDTDRALLSNGLSAITAPFVQTNINPITDAAAYIEVLNCRIVPFDFKVVGRAFWHEITKNYLPNEVERRQSPKAGAEKAISQAFTLELEEGGDPLKIQFRYAGKRVITQHREVLVLLGQSQLLEAFGAAVYGVHFQEKQWLELSELSPGVCLVKVCMGMSVDFDCELPTRHQFVDRMCEMLSKLKQQGFESVLQGVEQSLLLAK</sequence>
<proteinExistence type="predicted"/>
<protein>
    <submittedName>
        <fullName evidence="2">Uncharacterized protein</fullName>
    </submittedName>
</protein>
<feature type="coiled-coil region" evidence="1">
    <location>
        <begin position="112"/>
        <end position="139"/>
    </location>
</feature>
<reference evidence="2" key="1">
    <citation type="submission" date="2021-02" db="EMBL/GenBank/DDBJ databases">
        <authorList>
            <person name="Palmer J.M."/>
        </authorList>
    </citation>
    <scope>NUCLEOTIDE SEQUENCE</scope>
    <source>
        <strain evidence="2">SCRP734</strain>
    </source>
</reference>
<accession>A0A8T1VHY9</accession>
<keyword evidence="1" id="KW-0175">Coiled coil</keyword>
<organism evidence="2 3">
    <name type="scientific">Phytophthora pseudosyringae</name>
    <dbReference type="NCBI Taxonomy" id="221518"/>
    <lineage>
        <taxon>Eukaryota</taxon>
        <taxon>Sar</taxon>
        <taxon>Stramenopiles</taxon>
        <taxon>Oomycota</taxon>
        <taxon>Peronosporomycetes</taxon>
        <taxon>Peronosporales</taxon>
        <taxon>Peronosporaceae</taxon>
        <taxon>Phytophthora</taxon>
    </lineage>
</organism>
<gene>
    <name evidence="2" type="ORF">PHYPSEUDO_007016</name>
</gene>
<evidence type="ECO:0000313" key="2">
    <source>
        <dbReference type="EMBL" id="KAG7380576.1"/>
    </source>
</evidence>
<name>A0A8T1VHY9_9STRA</name>
<dbReference type="Proteomes" id="UP000694044">
    <property type="component" value="Unassembled WGS sequence"/>
</dbReference>
<evidence type="ECO:0000313" key="3">
    <source>
        <dbReference type="Proteomes" id="UP000694044"/>
    </source>
</evidence>
<keyword evidence="3" id="KW-1185">Reference proteome</keyword>
<dbReference type="AlphaFoldDB" id="A0A8T1VHY9"/>
<evidence type="ECO:0000256" key="1">
    <source>
        <dbReference type="SAM" id="Coils"/>
    </source>
</evidence>
<dbReference type="EMBL" id="JAGDFM010000286">
    <property type="protein sequence ID" value="KAG7380576.1"/>
    <property type="molecule type" value="Genomic_DNA"/>
</dbReference>